<evidence type="ECO:0000256" key="1">
    <source>
        <dbReference type="SAM" id="MobiDB-lite"/>
    </source>
</evidence>
<comment type="caution">
    <text evidence="2">The sequence shown here is derived from an EMBL/GenBank/DDBJ whole genome shotgun (WGS) entry which is preliminary data.</text>
</comment>
<accession>A0A4R8Q5K0</accession>
<evidence type="ECO:0000313" key="3">
    <source>
        <dbReference type="Proteomes" id="UP000295083"/>
    </source>
</evidence>
<sequence length="466" mass="51721">MYHRNSRWRRPEPVRASPAPPFGPFGTLLETITTTQLSVKASAHVSSARVTDCSLVASYNWLDRSNPSIVVPGAPPRWTPVARPDKLREDSGVFYRDQNAARYPKHPMEPAVQAVMTMHPQPLEKQVDLVACGSTLGNLLRFVRGDERPFRMLAEVVDGVVHLIRRENSPRETIPNIHGYGHAFPDANTTWDGSVRGSESHQRILRYSFGGLGCIVRYEGDGYVEDKLESKISRGKHQSDKVCSVEEVIASLGDNEIKAKIPDVSTRLQVQAGGFKVPQSAVFDLKTRSSKRKGCDILGEELPRMWVSQIPNFVLAYHDHGVFNDIQVRDVSAEVRDWEKSMAKELSQLAALLHHIIGTARTRSEKKLEICRQTLDKLEIRAQTPGLPSVLGPDLHSRWGAWLAAGKQGVGNNEKFVDDGGDDVDFANGGSGDWKHSELEWSDGEDSGGDYTACSQDCSYCGRCSY</sequence>
<dbReference type="PANTHER" id="PTHR35179">
    <property type="entry name" value="PROTEIN CBG02620"/>
    <property type="match status" value="1"/>
</dbReference>
<dbReference type="AlphaFoldDB" id="A0A4R8Q5K0"/>
<dbReference type="PANTHER" id="PTHR35179:SF2">
    <property type="entry name" value="START DOMAIN-CONTAINING PROTEIN"/>
    <property type="match status" value="1"/>
</dbReference>
<dbReference type="EMBL" id="QAPG01000059">
    <property type="protein sequence ID" value="TDZ33761.1"/>
    <property type="molecule type" value="Genomic_DNA"/>
</dbReference>
<protein>
    <recommendedName>
        <fullName evidence="4">Geranylgeranyl pyrophosphate synthetase</fullName>
    </recommendedName>
</protein>
<keyword evidence="3" id="KW-1185">Reference proteome</keyword>
<feature type="region of interest" description="Disordered" evidence="1">
    <location>
        <begin position="1"/>
        <end position="20"/>
    </location>
</feature>
<dbReference type="Proteomes" id="UP000295083">
    <property type="component" value="Unassembled WGS sequence"/>
</dbReference>
<evidence type="ECO:0000313" key="2">
    <source>
        <dbReference type="EMBL" id="TDZ33761.1"/>
    </source>
</evidence>
<gene>
    <name evidence="2" type="ORF">C8035_v010980</name>
</gene>
<name>A0A4R8Q5K0_9PEZI</name>
<evidence type="ECO:0008006" key="4">
    <source>
        <dbReference type="Google" id="ProtNLM"/>
    </source>
</evidence>
<reference evidence="2 3" key="1">
    <citation type="submission" date="2018-11" db="EMBL/GenBank/DDBJ databases">
        <title>Genome sequence and assembly of Colletotrichum spinosum.</title>
        <authorList>
            <person name="Gan P."/>
            <person name="Shirasu K."/>
        </authorList>
    </citation>
    <scope>NUCLEOTIDE SEQUENCE [LARGE SCALE GENOMIC DNA]</scope>
    <source>
        <strain evidence="2 3">CBS 515.97</strain>
    </source>
</reference>
<organism evidence="2 3">
    <name type="scientific">Colletotrichum spinosum</name>
    <dbReference type="NCBI Taxonomy" id="1347390"/>
    <lineage>
        <taxon>Eukaryota</taxon>
        <taxon>Fungi</taxon>
        <taxon>Dikarya</taxon>
        <taxon>Ascomycota</taxon>
        <taxon>Pezizomycotina</taxon>
        <taxon>Sordariomycetes</taxon>
        <taxon>Hypocreomycetidae</taxon>
        <taxon>Glomerellales</taxon>
        <taxon>Glomerellaceae</taxon>
        <taxon>Colletotrichum</taxon>
        <taxon>Colletotrichum orbiculare species complex</taxon>
    </lineage>
</organism>
<proteinExistence type="predicted"/>